<evidence type="ECO:0000313" key="6">
    <source>
        <dbReference type="EMBL" id="TYA65992.1"/>
    </source>
</evidence>
<name>A0A5D0H8R5_9FLAO</name>
<dbReference type="SUPFAM" id="SSF46689">
    <property type="entry name" value="Homeodomain-like"/>
    <property type="match status" value="1"/>
</dbReference>
<keyword evidence="1" id="KW-0805">Transcription regulation</keyword>
<evidence type="ECO:0000256" key="3">
    <source>
        <dbReference type="ARBA" id="ARBA00023163"/>
    </source>
</evidence>
<dbReference type="Gene3D" id="1.10.10.60">
    <property type="entry name" value="Homeodomain-like"/>
    <property type="match status" value="1"/>
</dbReference>
<dbReference type="PROSITE" id="PS01124">
    <property type="entry name" value="HTH_ARAC_FAMILY_2"/>
    <property type="match status" value="1"/>
</dbReference>
<evidence type="ECO:0000313" key="7">
    <source>
        <dbReference type="Proteomes" id="UP000323930"/>
    </source>
</evidence>
<dbReference type="GO" id="GO:0043565">
    <property type="term" value="F:sequence-specific DNA binding"/>
    <property type="evidence" value="ECO:0007669"/>
    <property type="project" value="InterPro"/>
</dbReference>
<dbReference type="InterPro" id="IPR009057">
    <property type="entry name" value="Homeodomain-like_sf"/>
</dbReference>
<reference evidence="6 7" key="1">
    <citation type="submission" date="2019-08" db="EMBL/GenBank/DDBJ databases">
        <title>Seonamhaeicola sediminis sp. nov., isolated from marine sediment.</title>
        <authorList>
            <person name="Cao W.R."/>
        </authorList>
    </citation>
    <scope>NUCLEOTIDE SEQUENCE [LARGE SCALE GENOMIC DNA]</scope>
    <source>
        <strain evidence="6 7">B011</strain>
    </source>
</reference>
<keyword evidence="2" id="KW-0238">DNA-binding</keyword>
<feature type="transmembrane region" description="Helical" evidence="4">
    <location>
        <begin position="102"/>
        <end position="120"/>
    </location>
</feature>
<evidence type="ECO:0000256" key="1">
    <source>
        <dbReference type="ARBA" id="ARBA00023015"/>
    </source>
</evidence>
<dbReference type="PANTHER" id="PTHR43280">
    <property type="entry name" value="ARAC-FAMILY TRANSCRIPTIONAL REGULATOR"/>
    <property type="match status" value="1"/>
</dbReference>
<evidence type="ECO:0000256" key="2">
    <source>
        <dbReference type="ARBA" id="ARBA00023125"/>
    </source>
</evidence>
<dbReference type="InterPro" id="IPR020449">
    <property type="entry name" value="Tscrpt_reg_AraC-type_HTH"/>
</dbReference>
<feature type="transmembrane region" description="Helical" evidence="4">
    <location>
        <begin position="72"/>
        <end position="90"/>
    </location>
</feature>
<dbReference type="RefSeq" id="WP_148545963.1">
    <property type="nucleotide sequence ID" value="NZ_VSDQ01000852.1"/>
</dbReference>
<keyword evidence="4" id="KW-0472">Membrane</keyword>
<feature type="transmembrane region" description="Helical" evidence="4">
    <location>
        <begin position="12"/>
        <end position="29"/>
    </location>
</feature>
<comment type="caution">
    <text evidence="6">The sequence shown here is derived from an EMBL/GenBank/DDBJ whole genome shotgun (WGS) entry which is preliminary data.</text>
</comment>
<sequence>MPIEIRFDVPALIILIGIVFGSLLSFFFIKKSFKYNKPNLFMGFLLLTFTLNMVEGWLNYTGLIFRCLHLTNFSEPTNFLIGPLLFIFVSRQLNEAPKKREWLHYIPFVFWIAYCMFFFMQSADFKYNSNIYALGFDLEPLPIDYSKTDDNPLGFRSFVNELTMLHLIIYTVAIFYKINLKANSFNETLFSTKNSTLKLVRNSNCHFAILLVLFIVIKATFKEDFGDYILYIYLTFLLLFNIIQIMNSAQYFEQRSSFLEFPSLKYQKSTLTQKSKASIVEKIKAVMQNDKYYKGKTVSLSNLALTINESTHHVSQAINENLNMSFFELIAYYRIEEAKLLLASEEGKKLVIEEIAERVGYNSKSAFNTSFKKLTNQTPSEFRSNH</sequence>
<dbReference type="EMBL" id="VSDQ01000852">
    <property type="protein sequence ID" value="TYA65992.1"/>
    <property type="molecule type" value="Genomic_DNA"/>
</dbReference>
<keyword evidence="4" id="KW-0812">Transmembrane</keyword>
<evidence type="ECO:0000256" key="4">
    <source>
        <dbReference type="SAM" id="Phobius"/>
    </source>
</evidence>
<feature type="transmembrane region" description="Helical" evidence="4">
    <location>
        <begin position="41"/>
        <end position="60"/>
    </location>
</feature>
<dbReference type="GO" id="GO:0003700">
    <property type="term" value="F:DNA-binding transcription factor activity"/>
    <property type="evidence" value="ECO:0007669"/>
    <property type="project" value="InterPro"/>
</dbReference>
<feature type="transmembrane region" description="Helical" evidence="4">
    <location>
        <begin position="229"/>
        <end position="246"/>
    </location>
</feature>
<dbReference type="InterPro" id="IPR018062">
    <property type="entry name" value="HTH_AraC-typ_CS"/>
</dbReference>
<keyword evidence="4" id="KW-1133">Transmembrane helix</keyword>
<dbReference type="Pfam" id="PF12833">
    <property type="entry name" value="HTH_18"/>
    <property type="match status" value="1"/>
</dbReference>
<feature type="domain" description="HTH araC/xylS-type" evidence="5">
    <location>
        <begin position="281"/>
        <end position="385"/>
    </location>
</feature>
<dbReference type="Proteomes" id="UP000323930">
    <property type="component" value="Unassembled WGS sequence"/>
</dbReference>
<accession>A0A5D0H8R5</accession>
<keyword evidence="3" id="KW-0804">Transcription</keyword>
<gene>
    <name evidence="6" type="ORF">FUA24_24225</name>
</gene>
<dbReference type="SMART" id="SM00342">
    <property type="entry name" value="HTH_ARAC"/>
    <property type="match status" value="1"/>
</dbReference>
<dbReference type="AlphaFoldDB" id="A0A5D0H8R5"/>
<dbReference type="InterPro" id="IPR018060">
    <property type="entry name" value="HTH_AraC"/>
</dbReference>
<dbReference type="PANTHER" id="PTHR43280:SF29">
    <property type="entry name" value="ARAC-FAMILY TRANSCRIPTIONAL REGULATOR"/>
    <property type="match status" value="1"/>
</dbReference>
<feature type="transmembrane region" description="Helical" evidence="4">
    <location>
        <begin position="199"/>
        <end position="217"/>
    </location>
</feature>
<evidence type="ECO:0000259" key="5">
    <source>
        <dbReference type="PROSITE" id="PS01124"/>
    </source>
</evidence>
<feature type="transmembrane region" description="Helical" evidence="4">
    <location>
        <begin position="158"/>
        <end position="178"/>
    </location>
</feature>
<proteinExistence type="predicted"/>
<dbReference type="PROSITE" id="PS00041">
    <property type="entry name" value="HTH_ARAC_FAMILY_1"/>
    <property type="match status" value="1"/>
</dbReference>
<organism evidence="6 7">
    <name type="scientific">Seonamhaeicola marinus</name>
    <dbReference type="NCBI Taxonomy" id="1912246"/>
    <lineage>
        <taxon>Bacteria</taxon>
        <taxon>Pseudomonadati</taxon>
        <taxon>Bacteroidota</taxon>
        <taxon>Flavobacteriia</taxon>
        <taxon>Flavobacteriales</taxon>
        <taxon>Flavobacteriaceae</taxon>
    </lineage>
</organism>
<dbReference type="OrthoDB" id="5492415at2"/>
<dbReference type="PRINTS" id="PR00032">
    <property type="entry name" value="HTHARAC"/>
</dbReference>
<protein>
    <submittedName>
        <fullName evidence="6">AraC family transcriptional regulator</fullName>
    </submittedName>
</protein>
<keyword evidence="7" id="KW-1185">Reference proteome</keyword>